<feature type="chain" id="PRO_5047157608" description="Outer membrane protein beta-barrel domain-containing protein" evidence="1">
    <location>
        <begin position="20"/>
        <end position="151"/>
    </location>
</feature>
<dbReference type="EMBL" id="CP151767">
    <property type="protein sequence ID" value="WZU66996.2"/>
    <property type="molecule type" value="Genomic_DNA"/>
</dbReference>
<dbReference type="KEGG" id="yrh:AABB31_18795"/>
<evidence type="ECO:0000313" key="2">
    <source>
        <dbReference type="EMBL" id="WZU66996.2"/>
    </source>
</evidence>
<accession>A0AAN0M8E7</accession>
<protein>
    <recommendedName>
        <fullName evidence="4">Outer membrane protein beta-barrel domain-containing protein</fullName>
    </recommendedName>
</protein>
<dbReference type="Proteomes" id="UP001470809">
    <property type="component" value="Chromosome"/>
</dbReference>
<dbReference type="InterPro" id="IPR011250">
    <property type="entry name" value="OMP/PagP_B-barrel"/>
</dbReference>
<reference evidence="2 3" key="2">
    <citation type="submission" date="2024-08" db="EMBL/GenBank/DDBJ databases">
        <title>Phylogenomic analyses of a clade within the roseobacter group suggest taxonomic reassignments of species of the genera Aestuariivita, Citreicella, Loktanella, Nautella, Pelagibaca, Ruegeria, Thalassobius, Thiobacimonas and Tropicibacter, and the proposal o.</title>
        <authorList>
            <person name="Jeon C.O."/>
        </authorList>
    </citation>
    <scope>NUCLEOTIDE SEQUENCE [LARGE SCALE GENOMIC DNA]</scope>
    <source>
        <strain evidence="2 3">SS1-5</strain>
    </source>
</reference>
<dbReference type="RefSeq" id="WP_373635271.1">
    <property type="nucleotide sequence ID" value="NZ_CP151767.2"/>
</dbReference>
<feature type="signal peptide" evidence="1">
    <location>
        <begin position="1"/>
        <end position="19"/>
    </location>
</feature>
<reference evidence="3" key="1">
    <citation type="submission" date="2024-04" db="EMBL/GenBank/DDBJ databases">
        <title>Phylogenomic analyses of a clade within the roseobacter group suggest taxonomic reassignments of species of the genera Aestuariivita, Citreicella, Loktanella, Nautella, Pelagibaca, Ruegeria, Thalassobius, Thiobacimonas and Tropicibacter, and the proposal o.</title>
        <authorList>
            <person name="Jeon C.O."/>
        </authorList>
    </citation>
    <scope>NUCLEOTIDE SEQUENCE [LARGE SCALE GENOMIC DNA]</scope>
    <source>
        <strain evidence="3">SS1-5</strain>
    </source>
</reference>
<keyword evidence="3" id="KW-1185">Reference proteome</keyword>
<evidence type="ECO:0000256" key="1">
    <source>
        <dbReference type="SAM" id="SignalP"/>
    </source>
</evidence>
<keyword evidence="1" id="KW-0732">Signal</keyword>
<dbReference type="AlphaFoldDB" id="A0AAN0M8E7"/>
<proteinExistence type="predicted"/>
<evidence type="ECO:0000313" key="3">
    <source>
        <dbReference type="Proteomes" id="UP001470809"/>
    </source>
</evidence>
<sequence length="151" mass="15918">MKKIISIVAAGLIGSAANAQDIYAGAALDYGYPHSGDTQTVASLIAGIGLGPWYGAEVEIGGRIAGDADYGTQRLRAWGTYDLGAVKARFAGGLTSYDLGDSEADGYNLGVGVERNFSDKVTLRGEFIRDFMDDTFTAAVTTTRVAVLYNF</sequence>
<organism evidence="2 3">
    <name type="scientific">Yoonia rhodophyticola</name>
    <dbReference type="NCBI Taxonomy" id="3137370"/>
    <lineage>
        <taxon>Bacteria</taxon>
        <taxon>Pseudomonadati</taxon>
        <taxon>Pseudomonadota</taxon>
        <taxon>Alphaproteobacteria</taxon>
        <taxon>Rhodobacterales</taxon>
        <taxon>Paracoccaceae</taxon>
        <taxon>Yoonia</taxon>
    </lineage>
</organism>
<gene>
    <name evidence="2" type="ORF">AABB31_18795</name>
</gene>
<dbReference type="SUPFAM" id="SSF56925">
    <property type="entry name" value="OMPA-like"/>
    <property type="match status" value="1"/>
</dbReference>
<name>A0AAN0M8E7_9RHOB</name>
<evidence type="ECO:0008006" key="4">
    <source>
        <dbReference type="Google" id="ProtNLM"/>
    </source>
</evidence>